<gene>
    <name evidence="4" type="ORF">ACA1_383100</name>
</gene>
<reference evidence="4 5" key="1">
    <citation type="journal article" date="2013" name="Genome Biol.">
        <title>Genome of Acanthamoeba castellanii highlights extensive lateral gene transfer and early evolution of tyrosine kinase signaling.</title>
        <authorList>
            <person name="Clarke M."/>
            <person name="Lohan A.J."/>
            <person name="Liu B."/>
            <person name="Lagkouvardos I."/>
            <person name="Roy S."/>
            <person name="Zafar N."/>
            <person name="Bertelli C."/>
            <person name="Schilde C."/>
            <person name="Kianianmomeni A."/>
            <person name="Burglin T.R."/>
            <person name="Frech C."/>
            <person name="Turcotte B."/>
            <person name="Kopec K.O."/>
            <person name="Synnott J.M."/>
            <person name="Choo C."/>
            <person name="Paponov I."/>
            <person name="Finkler A."/>
            <person name="Soon Heng Tan C."/>
            <person name="Hutchins A.P."/>
            <person name="Weinmeier T."/>
            <person name="Rattei T."/>
            <person name="Chu J.S."/>
            <person name="Gimenez G."/>
            <person name="Irimia M."/>
            <person name="Rigden D.J."/>
            <person name="Fitzpatrick D.A."/>
            <person name="Lorenzo-Morales J."/>
            <person name="Bateman A."/>
            <person name="Chiu C.H."/>
            <person name="Tang P."/>
            <person name="Hegemann P."/>
            <person name="Fromm H."/>
            <person name="Raoult D."/>
            <person name="Greub G."/>
            <person name="Miranda-Saavedra D."/>
            <person name="Chen N."/>
            <person name="Nash P."/>
            <person name="Ginger M.L."/>
            <person name="Horn M."/>
            <person name="Schaap P."/>
            <person name="Caler L."/>
            <person name="Loftus B."/>
        </authorList>
    </citation>
    <scope>NUCLEOTIDE SEQUENCE [LARGE SCALE GENOMIC DNA]</scope>
    <source>
        <strain evidence="4 5">Neff</strain>
    </source>
</reference>
<protein>
    <recommendedName>
        <fullName evidence="3">Glutamine amidotransferase type-2 domain-containing protein</fullName>
    </recommendedName>
</protein>
<proteinExistence type="predicted"/>
<dbReference type="Proteomes" id="UP000011083">
    <property type="component" value="Unassembled WGS sequence"/>
</dbReference>
<accession>L8GUD3</accession>
<evidence type="ECO:0000313" key="5">
    <source>
        <dbReference type="Proteomes" id="UP000011083"/>
    </source>
</evidence>
<dbReference type="GO" id="GO:0005737">
    <property type="term" value="C:cytoplasm"/>
    <property type="evidence" value="ECO:0007669"/>
    <property type="project" value="TreeGrafter"/>
</dbReference>
<dbReference type="InterPro" id="IPR029055">
    <property type="entry name" value="Ntn_hydrolases_N"/>
</dbReference>
<evidence type="ECO:0000256" key="2">
    <source>
        <dbReference type="SAM" id="MobiDB-lite"/>
    </source>
</evidence>
<dbReference type="STRING" id="1257118.L8GUD3"/>
<feature type="domain" description="Glutamine amidotransferase type-2" evidence="3">
    <location>
        <begin position="2"/>
        <end position="323"/>
    </location>
</feature>
<dbReference type="PROSITE" id="PS51278">
    <property type="entry name" value="GATASE_TYPE_2"/>
    <property type="match status" value="1"/>
</dbReference>
<dbReference type="OMA" id="SVHPAWN"/>
<dbReference type="Gene3D" id="3.60.20.10">
    <property type="entry name" value="Glutamine Phosphoribosylpyrophosphate, subunit 1, domain 1"/>
    <property type="match status" value="1"/>
</dbReference>
<dbReference type="GO" id="GO:0061672">
    <property type="term" value="C:glutathione hydrolase complex"/>
    <property type="evidence" value="ECO:0007669"/>
    <property type="project" value="TreeGrafter"/>
</dbReference>
<dbReference type="InterPro" id="IPR026869">
    <property type="entry name" value="EgtC-like"/>
</dbReference>
<evidence type="ECO:0000313" key="4">
    <source>
        <dbReference type="EMBL" id="ELR16799.1"/>
    </source>
</evidence>
<dbReference type="InterPro" id="IPR017932">
    <property type="entry name" value="GATase_2_dom"/>
</dbReference>
<keyword evidence="5" id="KW-1185">Reference proteome</keyword>
<dbReference type="RefSeq" id="XP_004338812.1">
    <property type="nucleotide sequence ID" value="XM_004338764.1"/>
</dbReference>
<dbReference type="VEuPathDB" id="AmoebaDB:ACA1_383100"/>
<dbReference type="AlphaFoldDB" id="L8GUD3"/>
<dbReference type="PANTHER" id="PTHR43187">
    <property type="entry name" value="GLUTAMINE AMIDOTRANSFERASE DUG3-RELATED"/>
    <property type="match status" value="1"/>
</dbReference>
<dbReference type="GeneID" id="14917518"/>
<evidence type="ECO:0000259" key="3">
    <source>
        <dbReference type="PROSITE" id="PS51278"/>
    </source>
</evidence>
<organism evidence="4 5">
    <name type="scientific">Acanthamoeba castellanii (strain ATCC 30010 / Neff)</name>
    <dbReference type="NCBI Taxonomy" id="1257118"/>
    <lineage>
        <taxon>Eukaryota</taxon>
        <taxon>Amoebozoa</taxon>
        <taxon>Discosea</taxon>
        <taxon>Longamoebia</taxon>
        <taxon>Centramoebida</taxon>
        <taxon>Acanthamoebidae</taxon>
        <taxon>Acanthamoeba</taxon>
    </lineage>
</organism>
<evidence type="ECO:0000256" key="1">
    <source>
        <dbReference type="ARBA" id="ARBA00022962"/>
    </source>
</evidence>
<feature type="region of interest" description="Disordered" evidence="2">
    <location>
        <begin position="340"/>
        <end position="363"/>
    </location>
</feature>
<dbReference type="GO" id="GO:0008242">
    <property type="term" value="F:omega peptidase activity"/>
    <property type="evidence" value="ECO:0007669"/>
    <property type="project" value="TreeGrafter"/>
</dbReference>
<dbReference type="SUPFAM" id="SSF56235">
    <property type="entry name" value="N-terminal nucleophile aminohydrolases (Ntn hydrolases)"/>
    <property type="match status" value="1"/>
</dbReference>
<dbReference type="CDD" id="cd01908">
    <property type="entry name" value="YafJ"/>
    <property type="match status" value="1"/>
</dbReference>
<dbReference type="InterPro" id="IPR052373">
    <property type="entry name" value="Gamma-glu_amide_hydrolase"/>
</dbReference>
<dbReference type="Pfam" id="PF13230">
    <property type="entry name" value="GATase_4"/>
    <property type="match status" value="1"/>
</dbReference>
<dbReference type="EMBL" id="KB007982">
    <property type="protein sequence ID" value="ELR16799.1"/>
    <property type="molecule type" value="Genomic_DNA"/>
</dbReference>
<sequence>MCRFLVYIGKEPVLLADLLTRPSHSIIQQSWDSRERMTAGPLNGDGFGVGWYAAFDPTPCIFTSINPAWNNLNLRRLADKVMSRLIFAHVRAASLGLLINEANCHPFSFGPFIWMHNGQIVGFTSIKRKLVQYIDDQLFNHIQGTTDSEYSFMLFLQILFYGGKCRSDGSHASSVVDLEQILKAADDGDTTSSAEGETAKRFTADEMRQAMTKTVRLIAKWTSKTCTRAERERSGYSLLNYAVSDGFTAVVTRFTDDPIGPPASLYYTSGTRYQAKKKGEYHLVQERRQECFIIASEPLSVSEDDRRDWVPVPKNHCVVVTSQHNLLLYPINLAAPVKEPIGPSSDHQRLKPLNNQPGCRMGA</sequence>
<dbReference type="OrthoDB" id="14446at2759"/>
<dbReference type="GO" id="GO:0006751">
    <property type="term" value="P:glutathione catabolic process"/>
    <property type="evidence" value="ECO:0007669"/>
    <property type="project" value="TreeGrafter"/>
</dbReference>
<dbReference type="KEGG" id="acan:ACA1_383100"/>
<name>L8GUD3_ACACF</name>
<dbReference type="PANTHER" id="PTHR43187:SF1">
    <property type="entry name" value="GLUTAMINE AMIDOTRANSFERASE DUG3-RELATED"/>
    <property type="match status" value="1"/>
</dbReference>
<keyword evidence="1" id="KW-0315">Glutamine amidotransferase</keyword>